<reference evidence="1" key="1">
    <citation type="journal article" date="2003" name="Science">
        <title>Human chromosome 7: DNA sequence and biology.</title>
        <authorList>
            <person name="Scherer S.W."/>
            <person name="Cheung J."/>
            <person name="MacDonald J.R."/>
            <person name="Osborne L.R."/>
            <person name="Nakabayashi K."/>
            <person name="Herbrick J.A."/>
            <person name="Carson A.R."/>
            <person name="Parker-Katiraee L."/>
            <person name="Skaug J."/>
            <person name="Khaja R."/>
            <person name="Zhang J."/>
            <person name="Hudek A.K."/>
            <person name="Li M."/>
            <person name="Haddad M."/>
            <person name="Duggan G.E."/>
            <person name="Fernandez B.A."/>
            <person name="Kanematsu E."/>
            <person name="Gentles S."/>
            <person name="Christopoulos C.C."/>
            <person name="Choufani S."/>
            <person name="Kwasnicka D."/>
            <person name="Zheng X.H."/>
            <person name="Lai Z."/>
            <person name="Nusskern D."/>
            <person name="Zhang Q."/>
            <person name="Gu Z."/>
            <person name="Lu F."/>
            <person name="Zeesman S."/>
            <person name="Nowaczyk M.J."/>
            <person name="Teshima I."/>
            <person name="Chitayat D."/>
            <person name="Shuman C."/>
            <person name="Weksberg R."/>
            <person name="Zackai E.H."/>
            <person name="Grebe T.A."/>
            <person name="Cox S.R."/>
            <person name="Kirkpatrick S.J."/>
            <person name="Rahman N."/>
            <person name="Friedman J.M."/>
            <person name="Heng H.H."/>
            <person name="Pelicci P.G."/>
            <person name="Lo-Coco F."/>
            <person name="Belloni E."/>
            <person name="Shaffer L.G."/>
            <person name="Pober B."/>
            <person name="Morton C.C."/>
            <person name="Gusella J.F."/>
            <person name="Bruns G.A."/>
            <person name="Korf B.R."/>
            <person name="Quade B.J."/>
            <person name="Ligon A.H."/>
            <person name="Ferguson H."/>
            <person name="Higgins A.W."/>
            <person name="Leach N.T."/>
            <person name="Herrick S.R."/>
            <person name="Lemyre E."/>
            <person name="Farra C.G."/>
            <person name="Kim H.G."/>
            <person name="Summers A.M."/>
            <person name="Gripp K.W."/>
            <person name="Roberts W."/>
            <person name="Szatmari P."/>
            <person name="Winsor E.J."/>
            <person name="Grzeschik K.H."/>
            <person name="Teebi A."/>
            <person name="Minassian B.A."/>
            <person name="Kere J."/>
            <person name="Armengol L."/>
            <person name="Pujana M.A."/>
            <person name="Estivill X."/>
            <person name="Wilson M.D."/>
            <person name="Koop B.F."/>
            <person name="Tosi S."/>
            <person name="Moore G.E."/>
            <person name="Boright A.P."/>
            <person name="Zlotorynski E."/>
            <person name="Kerem B."/>
            <person name="Kroisel P.M."/>
            <person name="Petek E."/>
            <person name="Oscier D.G."/>
            <person name="Mould S.J."/>
            <person name="Dohner H."/>
            <person name="Dohner K."/>
            <person name="Rommens J.M."/>
            <person name="Vincent J.B."/>
            <person name="Venter J.C."/>
            <person name="Li P.W."/>
            <person name="Mural R.J."/>
            <person name="Adams M.D."/>
            <person name="Tsui L.C."/>
        </authorList>
    </citation>
    <scope>NUCLEOTIDE SEQUENCE [LARGE SCALE GENOMIC DNA]</scope>
</reference>
<comment type="caution">
    <text evidence="1">The sequence shown here is derived from an EMBL/GenBank/DDBJ whole genome shotgun (WGS) entry which is preliminary data.</text>
</comment>
<dbReference type="AlphaFoldDB" id="A0A090N8Q8"/>
<name>A0A090N8Q8_HUMAN</name>
<evidence type="ECO:0000313" key="1">
    <source>
        <dbReference type="EMBL" id="EAL24521.1"/>
    </source>
</evidence>
<protein>
    <submittedName>
        <fullName evidence="1">LOC401435</fullName>
    </submittedName>
</protein>
<accession>A0A090N8Q8</accession>
<sequence>MAATRSQAPTPEPRAILTLCSLPGSGLQSSSPSQEDASLSEQNDLLFPDLEMHAPASMLPNCCAFRRDLVHPKAAWPAPGSSPALLPAVGVRSPVLCFLALQEARDARLLISLRTPTQTGRKDFWKHILLIA</sequence>
<organism evidence="1">
    <name type="scientific">Homo sapiens</name>
    <name type="common">Human</name>
    <dbReference type="NCBI Taxonomy" id="9606"/>
    <lineage>
        <taxon>Eukaryota</taxon>
        <taxon>Metazoa</taxon>
        <taxon>Chordata</taxon>
        <taxon>Craniata</taxon>
        <taxon>Vertebrata</taxon>
        <taxon>Euteleostomi</taxon>
        <taxon>Mammalia</taxon>
        <taxon>Eutheria</taxon>
        <taxon>Euarchontoglires</taxon>
        <taxon>Primates</taxon>
        <taxon>Haplorrhini</taxon>
        <taxon>Catarrhini</taxon>
        <taxon>Hominidae</taxon>
        <taxon>Homo</taxon>
    </lineage>
</organism>
<gene>
    <name evidence="1" type="primary">LOC401435</name>
    <name evidence="1" type="ORF">tcag7.1227</name>
</gene>
<dbReference type="EMBL" id="AACC02000108">
    <property type="protein sequence ID" value="EAL24521.1"/>
    <property type="molecule type" value="Genomic_DNA"/>
</dbReference>
<reference evidence="1" key="2">
    <citation type="submission" date="2004-06" db="EMBL/GenBank/DDBJ databases">
        <authorList>
            <person name="Scherer S.W."/>
            <person name="Cheung J."/>
            <person name="MacDonald J.R."/>
            <person name="Osborne L.R."/>
            <person name="Nakabayashi K."/>
            <person name="Herbrick J.-A."/>
            <person name="Carson A.R."/>
            <person name="Parker-Katiraee L."/>
            <person name="Skaug J."/>
            <person name="Khaja R."/>
            <person name="Zhang J."/>
            <person name="Hudek A.K."/>
            <person name="Li M."/>
            <person name="Haddad M."/>
            <person name="Duggan G.E."/>
            <person name="Fernandez B.A."/>
            <person name="Kanematsu E."/>
            <person name="Gentles S."/>
            <person name="Christopoulos C.C."/>
            <person name="Choufani S."/>
            <person name="Kwasnicka D."/>
            <person name="Zheng X.H."/>
            <person name="Nusskern D."/>
            <person name="Zhang Q."/>
            <person name="Gu Z."/>
            <person name="Lu F."/>
            <person name="Zeesman S."/>
            <person name="Teshima I."/>
            <person name="Chitayat D."/>
            <person name="Shuman C."/>
            <person name="Weksberg R."/>
            <person name="Zackai E.H."/>
            <person name="Grebe T.A."/>
            <person name="Cox S.R."/>
            <person name="Kirkpatrick S.J."/>
            <person name="Rahman N."/>
            <person name="Friedman J.M."/>
            <person name="Heng H.H.Q."/>
            <person name="Pelicci P."/>
            <person name="Lococo F."/>
            <person name="Belloni E."/>
            <person name="Shaffer L.G."/>
            <person name="Morton C.C."/>
            <person name="Pober B."/>
            <person name="Gusella J."/>
            <person name="Bruns G."/>
            <person name="Korf B.R."/>
            <person name="Quade B.J."/>
            <person name="Ligon A.H."/>
            <person name="Ferguson H."/>
            <person name="Higgins A.W."/>
            <person name="Leach N.T."/>
            <person name="Herrick S.R."/>
            <person name="Lemyre E."/>
            <person name="Farra C.G."/>
            <person name="Kim H.-G."/>
            <person name="Summers A.M."/>
            <person name="Gripp K.W."/>
            <person name="Roberts W."/>
            <person name="Szatmari P."/>
            <person name="Winsor E.J.T."/>
            <person name="Grzeschik K.-H."/>
            <person name="Teebi A."/>
            <person name="Minassian B.A."/>
            <person name="Kere J."/>
            <person name="Armengol L."/>
            <person name="Pujana M.Angel."/>
            <person name="Estivill X."/>
            <person name="Wilson M.D."/>
            <person name="Koop B.F."/>
            <person name="Tosi S."/>
            <person name="Moore G.E."/>
            <person name="Boright A.P."/>
            <person name="Zlotorynski E."/>
            <person name="Kerem B."/>
            <person name="Kroisel P.M."/>
            <person name="Petek E."/>
            <person name="Oscier D.G."/>
            <person name="Mould S.J."/>
            <person name="Doehner H."/>
            <person name="Doehner K."/>
            <person name="Rommens J.M."/>
            <person name="Vincent J.B."/>
            <person name="Venter J.C."/>
            <person name="Li P.W."/>
            <person name="Mural R.J."/>
            <person name="Adams M.D."/>
            <person name="Tsui L.-C."/>
        </authorList>
    </citation>
    <scope>NUCLEOTIDE SEQUENCE</scope>
</reference>
<proteinExistence type="predicted"/>